<organism evidence="2 4">
    <name type="scientific">Puccinia graminis f. sp. tritici</name>
    <dbReference type="NCBI Taxonomy" id="56615"/>
    <lineage>
        <taxon>Eukaryota</taxon>
        <taxon>Fungi</taxon>
        <taxon>Dikarya</taxon>
        <taxon>Basidiomycota</taxon>
        <taxon>Pucciniomycotina</taxon>
        <taxon>Pucciniomycetes</taxon>
        <taxon>Pucciniales</taxon>
        <taxon>Pucciniaceae</taxon>
        <taxon>Puccinia</taxon>
    </lineage>
</organism>
<dbReference type="OrthoDB" id="2497613at2759"/>
<gene>
    <name evidence="2" type="ORF">PGT21_008230</name>
    <name evidence="3" type="ORF">PGTUg99_005945</name>
</gene>
<evidence type="ECO:0000313" key="3">
    <source>
        <dbReference type="EMBL" id="KAA1135492.1"/>
    </source>
</evidence>
<keyword evidence="4" id="KW-1185">Reference proteome</keyword>
<feature type="transmembrane region" description="Helical" evidence="1">
    <location>
        <begin position="7"/>
        <end position="25"/>
    </location>
</feature>
<reference evidence="4 5" key="1">
    <citation type="submission" date="2019-05" db="EMBL/GenBank/DDBJ databases">
        <title>Emergence of the Ug99 lineage of the wheat stem rust pathogen through somatic hybridization.</title>
        <authorList>
            <person name="Li F."/>
            <person name="Upadhyaya N.M."/>
            <person name="Sperschneider J."/>
            <person name="Matny O."/>
            <person name="Nguyen-Phuc H."/>
            <person name="Mago R."/>
            <person name="Raley C."/>
            <person name="Miller M.E."/>
            <person name="Silverstein K.A.T."/>
            <person name="Henningsen E."/>
            <person name="Hirsch C.D."/>
            <person name="Visser B."/>
            <person name="Pretorius Z.A."/>
            <person name="Steffenson B.J."/>
            <person name="Schwessinger B."/>
            <person name="Dodds P.N."/>
            <person name="Figueroa M."/>
        </authorList>
    </citation>
    <scope>NUCLEOTIDE SEQUENCE [LARGE SCALE GENOMIC DNA]</scope>
    <source>
        <strain evidence="2">21-0</strain>
        <strain evidence="3 5">Ug99</strain>
    </source>
</reference>
<keyword evidence="1" id="KW-0812">Transmembrane</keyword>
<evidence type="ECO:0000313" key="2">
    <source>
        <dbReference type="EMBL" id="KAA1076473.1"/>
    </source>
</evidence>
<name>A0A5B0MJR2_PUCGR</name>
<dbReference type="Proteomes" id="UP000324748">
    <property type="component" value="Unassembled WGS sequence"/>
</dbReference>
<sequence>MYGYLQVIIFPFQLLILALVIGIVISPNIKEFIDQGSRISPETNLGLSKKVGAEIQNYPEEAEFDHIQKSLIAQVRRFPANEHIQAISPLKKKIKPVRLLSTKEDKNQVMCALEDIFGAQKGKEGEINMPHDRKANLLRHLEPNNMRDFVVKAVSKDLWKKWTEKKLNTKLLYLMLYLMNIREPMENFVEVAPFVPLVIWSELRKLWRASKLQWESAETQIRTLFPDQFEAKRRLLSFRRLLHRATISLRWSQFRCQQMILGRIPPSELDDLEDAYGLSVECNFNADNVDKIPRRHWRWDTAVGSGGSWTVGSILESLCGRNEARRRQELNDYKMNRKGPDLHWLKRVLIERRADRYGVDVLTACKIADSLQLYCDYLIGDAFGRMTFDESFAQILEVLAEQGKDFPGPESPEQTWLQWVYKSEYKQRLIKLARSIEVSESENPLSTAAVRKLLRSNRSLKGSYGSGLQILFWCQLGLDLDEWVRIAQIKQSGDPEQIKDLVISLSKISGVEKKRLQWWHQAMNAYGTAEEAGLGIAPHARLNLSQSFYPRIRVPWIILKQRAWRFLRNTFHQLKPWDCAHRQSGVVTRAESRSTRIGKIVTTVYSRGQ</sequence>
<evidence type="ECO:0000313" key="5">
    <source>
        <dbReference type="Proteomes" id="UP000325313"/>
    </source>
</evidence>
<protein>
    <submittedName>
        <fullName evidence="2">Uncharacterized protein</fullName>
    </submittedName>
</protein>
<comment type="caution">
    <text evidence="2">The sequence shown here is derived from an EMBL/GenBank/DDBJ whole genome shotgun (WGS) entry which is preliminary data.</text>
</comment>
<dbReference type="EMBL" id="VDEP01000038">
    <property type="protein sequence ID" value="KAA1135492.1"/>
    <property type="molecule type" value="Genomic_DNA"/>
</dbReference>
<dbReference type="AlphaFoldDB" id="A0A5B0MJR2"/>
<accession>A0A5B0MJR2</accession>
<dbReference type="Proteomes" id="UP000325313">
    <property type="component" value="Unassembled WGS sequence"/>
</dbReference>
<keyword evidence="1" id="KW-0472">Membrane</keyword>
<evidence type="ECO:0000313" key="4">
    <source>
        <dbReference type="Proteomes" id="UP000324748"/>
    </source>
</evidence>
<evidence type="ECO:0000256" key="1">
    <source>
        <dbReference type="SAM" id="Phobius"/>
    </source>
</evidence>
<dbReference type="EMBL" id="VSWC01000145">
    <property type="protein sequence ID" value="KAA1076473.1"/>
    <property type="molecule type" value="Genomic_DNA"/>
</dbReference>
<keyword evidence="1" id="KW-1133">Transmembrane helix</keyword>
<proteinExistence type="predicted"/>